<protein>
    <submittedName>
        <fullName evidence="11">STE3</fullName>
    </submittedName>
</protein>
<dbReference type="Gene3D" id="1.20.1070.10">
    <property type="entry name" value="Rhodopsin 7-helix transmembrane proteins"/>
    <property type="match status" value="1"/>
</dbReference>
<keyword evidence="4 10" id="KW-0812">Transmembrane</keyword>
<sequence length="319" mass="35246">MLDHVSPFLSLLAFLLVLMPLAWHVRSRNVGTIALSVWLLLGNLDTIINSFAWWSSTADKAPGFCEISVRLRHVMFIAIPASNLVIAKKLEAIASTRQIRVAAADRRRAVVVDLMICVGIPFVFGALMVVNQARSYSIIQEIGCWPVLTTSWVWVLLVALPVILVCLVSAIYSAVDMLIFFPVYIGSIAKQIKDAITVGYGSWQFQHQNFGEVLQVPADLVKLQSSGQRGLILSRLVCPISGLIFFAMFGFGQEVRQGYKQAFGRVLSFCKLRKVTNLPPPGPIVADIEVVTFRSRETCGAPSPHSEKFSFNKHALEDA</sequence>
<evidence type="ECO:0000256" key="6">
    <source>
        <dbReference type="ARBA" id="ARBA00023040"/>
    </source>
</evidence>
<feature type="transmembrane region" description="Helical" evidence="10">
    <location>
        <begin position="151"/>
        <end position="184"/>
    </location>
</feature>
<dbReference type="GO" id="GO:0005886">
    <property type="term" value="C:plasma membrane"/>
    <property type="evidence" value="ECO:0007669"/>
    <property type="project" value="TreeGrafter"/>
</dbReference>
<evidence type="ECO:0000256" key="5">
    <source>
        <dbReference type="ARBA" id="ARBA00022989"/>
    </source>
</evidence>
<evidence type="ECO:0000256" key="2">
    <source>
        <dbReference type="ARBA" id="ARBA00011085"/>
    </source>
</evidence>
<dbReference type="InterPro" id="IPR001499">
    <property type="entry name" value="GPCR_STE3"/>
</dbReference>
<feature type="transmembrane region" description="Helical" evidence="10">
    <location>
        <begin position="74"/>
        <end position="90"/>
    </location>
</feature>
<evidence type="ECO:0000256" key="4">
    <source>
        <dbReference type="ARBA" id="ARBA00022692"/>
    </source>
</evidence>
<dbReference type="InterPro" id="IPR001546">
    <property type="entry name" value="GPCR_Pheromne_A_rcpt"/>
</dbReference>
<accession>A0AA48P7F3</accession>
<evidence type="ECO:0000256" key="10">
    <source>
        <dbReference type="SAM" id="Phobius"/>
    </source>
</evidence>
<evidence type="ECO:0000256" key="7">
    <source>
        <dbReference type="ARBA" id="ARBA00023136"/>
    </source>
</evidence>
<keyword evidence="5 10" id="KW-1133">Transmembrane helix</keyword>
<organism evidence="11">
    <name type="scientific">Kalmanozyma brasiliensis</name>
    <dbReference type="NCBI Taxonomy" id="1392244"/>
    <lineage>
        <taxon>Eukaryota</taxon>
        <taxon>Fungi</taxon>
        <taxon>Dikarya</taxon>
        <taxon>Basidiomycota</taxon>
        <taxon>Ustilaginomycotina</taxon>
        <taxon>Ustilaginomycetes</taxon>
        <taxon>Ustilaginales</taxon>
        <taxon>Ustilaginaceae</taxon>
        <taxon>Kalmanozyma</taxon>
    </lineage>
</organism>
<keyword evidence="8" id="KW-0675">Receptor</keyword>
<dbReference type="PANTHER" id="PTHR28097:SF1">
    <property type="entry name" value="PHEROMONE A FACTOR RECEPTOR"/>
    <property type="match status" value="1"/>
</dbReference>
<keyword evidence="6" id="KW-0297">G-protein coupled receptor</keyword>
<name>A0AA48P7F3_9BASI</name>
<feature type="transmembrane region" description="Helical" evidence="10">
    <location>
        <begin position="110"/>
        <end position="131"/>
    </location>
</feature>
<feature type="transmembrane region" description="Helical" evidence="10">
    <location>
        <begin position="232"/>
        <end position="251"/>
    </location>
</feature>
<evidence type="ECO:0000256" key="3">
    <source>
        <dbReference type="ARBA" id="ARBA00022507"/>
    </source>
</evidence>
<reference evidence="11" key="1">
    <citation type="submission" date="2022-09" db="EMBL/GenBank/DDBJ databases">
        <authorList>
            <person name="Steins L."/>
            <person name="Guerreiro M.A."/>
            <person name="Duhamel M."/>
            <person name="Liu F."/>
            <person name="Wang Q.-M."/>
            <person name="Boekhout T."/>
            <person name="Begerow D."/>
        </authorList>
    </citation>
    <scope>NUCLEOTIDE SEQUENCE</scope>
    <source>
        <strain evidence="11">GHG001</strain>
    </source>
</reference>
<dbReference type="PANTHER" id="PTHR28097">
    <property type="entry name" value="PHEROMONE A FACTOR RECEPTOR"/>
    <property type="match status" value="1"/>
</dbReference>
<evidence type="ECO:0000256" key="9">
    <source>
        <dbReference type="ARBA" id="ARBA00023224"/>
    </source>
</evidence>
<dbReference type="Pfam" id="PF02076">
    <property type="entry name" value="STE3"/>
    <property type="match status" value="1"/>
</dbReference>
<evidence type="ECO:0000256" key="1">
    <source>
        <dbReference type="ARBA" id="ARBA00004141"/>
    </source>
</evidence>
<dbReference type="EMBL" id="BK062524">
    <property type="protein sequence ID" value="DBA11493.1"/>
    <property type="molecule type" value="Genomic_DNA"/>
</dbReference>
<gene>
    <name evidence="11" type="primary">STE3</name>
</gene>
<keyword evidence="9" id="KW-0807">Transducer</keyword>
<evidence type="ECO:0000313" key="11">
    <source>
        <dbReference type="EMBL" id="DBA11493.1"/>
    </source>
</evidence>
<feature type="transmembrane region" description="Helical" evidence="10">
    <location>
        <begin position="6"/>
        <end position="23"/>
    </location>
</feature>
<keyword evidence="7 10" id="KW-0472">Membrane</keyword>
<feature type="transmembrane region" description="Helical" evidence="10">
    <location>
        <begin position="35"/>
        <end position="54"/>
    </location>
</feature>
<reference evidence="11" key="2">
    <citation type="journal article" date="2023" name="BMC Genomics">
        <title>Comparative genomics of smut fungi suggest the ability of meiosis and mating in asexual species of the genus Pseudozyma (Ustilaginales).</title>
        <authorList>
            <person name="Steins L."/>
            <person name="Guerreiro M.A."/>
            <person name="Duhamel M."/>
            <person name="Liu F."/>
            <person name="Wang Q.M."/>
            <person name="Boekhout T."/>
            <person name="Begerow D."/>
        </authorList>
    </citation>
    <scope>NUCLEOTIDE SEQUENCE</scope>
    <source>
        <strain evidence="11">GHG001</strain>
    </source>
</reference>
<dbReference type="GO" id="GO:0000750">
    <property type="term" value="P:pheromone-dependent signal transduction involved in conjugation with cellular fusion"/>
    <property type="evidence" value="ECO:0007669"/>
    <property type="project" value="TreeGrafter"/>
</dbReference>
<dbReference type="AlphaFoldDB" id="A0AA48P7F3"/>
<dbReference type="PRINTS" id="PR00899">
    <property type="entry name" value="GPCRSTE3"/>
</dbReference>
<proteinExistence type="inferred from homology"/>
<keyword evidence="3" id="KW-0589">Pheromone response</keyword>
<comment type="similarity">
    <text evidence="2">Belongs to the G-protein coupled receptor 4 family.</text>
</comment>
<comment type="subcellular location">
    <subcellularLocation>
        <location evidence="1">Membrane</location>
        <topology evidence="1">Multi-pass membrane protein</topology>
    </subcellularLocation>
</comment>
<dbReference type="GO" id="GO:0004933">
    <property type="term" value="F:mating-type a-factor pheromone receptor activity"/>
    <property type="evidence" value="ECO:0007669"/>
    <property type="project" value="InterPro"/>
</dbReference>
<evidence type="ECO:0000256" key="8">
    <source>
        <dbReference type="ARBA" id="ARBA00023170"/>
    </source>
</evidence>
<dbReference type="PRINTS" id="PR00900">
    <property type="entry name" value="PHEROMONEAR"/>
</dbReference>